<evidence type="ECO:0000256" key="1">
    <source>
        <dbReference type="ARBA" id="ARBA00023002"/>
    </source>
</evidence>
<accession>C0QFD0</accession>
<dbReference type="HOGENOM" id="CLU_007207_0_0_7"/>
<protein>
    <submittedName>
        <fullName evidence="3">Adh5</fullName>
        <ecNumber evidence="3">1.1.1.-</ecNumber>
    </submittedName>
</protein>
<dbReference type="OrthoDB" id="9801156at2"/>
<dbReference type="Pfam" id="PF00465">
    <property type="entry name" value="Fe-ADH"/>
    <property type="match status" value="1"/>
</dbReference>
<dbReference type="GO" id="GO:0004022">
    <property type="term" value="F:alcohol dehydrogenase (NAD+) activity"/>
    <property type="evidence" value="ECO:0007669"/>
    <property type="project" value="TreeGrafter"/>
</dbReference>
<organism evidence="3 4">
    <name type="scientific">Desulforapulum autotrophicum (strain ATCC 43914 / DSM 3382 / VKM B-1955 / HRM2)</name>
    <name type="common">Desulfobacterium autotrophicum</name>
    <dbReference type="NCBI Taxonomy" id="177437"/>
    <lineage>
        <taxon>Bacteria</taxon>
        <taxon>Pseudomonadati</taxon>
        <taxon>Thermodesulfobacteriota</taxon>
        <taxon>Desulfobacteria</taxon>
        <taxon>Desulfobacterales</taxon>
        <taxon>Desulfobacteraceae</taxon>
        <taxon>Desulforapulum</taxon>
    </lineage>
</organism>
<evidence type="ECO:0000259" key="2">
    <source>
        <dbReference type="Pfam" id="PF00465"/>
    </source>
</evidence>
<dbReference type="CDD" id="cd14864">
    <property type="entry name" value="Fe-ADH-like"/>
    <property type="match status" value="1"/>
</dbReference>
<dbReference type="Proteomes" id="UP000000442">
    <property type="component" value="Chromosome"/>
</dbReference>
<evidence type="ECO:0000313" key="3">
    <source>
        <dbReference type="EMBL" id="ACN13326.1"/>
    </source>
</evidence>
<dbReference type="KEGG" id="dat:HRM2_02040"/>
<proteinExistence type="predicted"/>
<dbReference type="PANTHER" id="PTHR11496">
    <property type="entry name" value="ALCOHOL DEHYDROGENASE"/>
    <property type="match status" value="1"/>
</dbReference>
<evidence type="ECO:0000313" key="4">
    <source>
        <dbReference type="Proteomes" id="UP000000442"/>
    </source>
</evidence>
<dbReference type="GO" id="GO:0046872">
    <property type="term" value="F:metal ion binding"/>
    <property type="evidence" value="ECO:0007669"/>
    <property type="project" value="InterPro"/>
</dbReference>
<dbReference type="InterPro" id="IPR039697">
    <property type="entry name" value="Alcohol_dehydrogenase_Fe"/>
</dbReference>
<feature type="domain" description="Alcohol dehydrogenase iron-type/glycerol dehydrogenase GldA" evidence="2">
    <location>
        <begin position="15"/>
        <end position="174"/>
    </location>
</feature>
<dbReference type="STRING" id="177437.HRM2_02040"/>
<dbReference type="PANTHER" id="PTHR11496:SF83">
    <property type="entry name" value="HYDROXYACID-OXOACID TRANSHYDROGENASE, MITOCHONDRIAL"/>
    <property type="match status" value="1"/>
</dbReference>
<dbReference type="Gene3D" id="1.20.1090.10">
    <property type="entry name" value="Dehydroquinate synthase-like - alpha domain"/>
    <property type="match status" value="1"/>
</dbReference>
<name>C0QFD0_DESAH</name>
<dbReference type="AlphaFoldDB" id="C0QFD0"/>
<dbReference type="eggNOG" id="COG1454">
    <property type="taxonomic scope" value="Bacteria"/>
</dbReference>
<dbReference type="EC" id="1.1.1.-" evidence="3"/>
<dbReference type="Gene3D" id="3.40.50.1970">
    <property type="match status" value="1"/>
</dbReference>
<dbReference type="RefSeq" id="WP_012662575.1">
    <property type="nucleotide sequence ID" value="NC_012108.1"/>
</dbReference>
<sequence length="413" mass="43307">MNPLNAQFLCRSMTSCGKHALEHLPLELAALGAKKPLVITSKSISTSKRTTHVVNAFKESGLTIGMVDSITASSGIDTLDELTTIYQDKGFDAILALGGPGVANVAKVLNIAVSETDGNLRTLAGANKLTRPLNPLFYLPSGPGSGFETAGEARVDSLKFSSMFLMPDKVIIDPRLMAADTLLPLAAQAMATLACCAEALCTTCNPLVRAYAATGITLVINNLEPALAPLFTPVETRSFFPRANPPNSELTALATAAAISGYLWSNCPGLMAVEMGHALGSLCPTAPGLLMGVLLPTVIEYHHLQQTVEPHSMDRILLALAGLDCYCTTPEGQRFDLALARIRQLTNTLFLNSSGAIPRTLGDTDIAPGKLEQLAAQWAMDQASGQGSHAPGIILAHAHAGQPIKQGGGHVPA</sequence>
<dbReference type="EMBL" id="CP001087">
    <property type="protein sequence ID" value="ACN13326.1"/>
    <property type="molecule type" value="Genomic_DNA"/>
</dbReference>
<dbReference type="SUPFAM" id="SSF56796">
    <property type="entry name" value="Dehydroquinate synthase-like"/>
    <property type="match status" value="1"/>
</dbReference>
<gene>
    <name evidence="3" type="primary">adh5</name>
    <name evidence="3" type="ordered locus">HRM2_02040</name>
</gene>
<keyword evidence="1 3" id="KW-0560">Oxidoreductase</keyword>
<keyword evidence="4" id="KW-1185">Reference proteome</keyword>
<reference evidence="3 4" key="1">
    <citation type="journal article" date="2009" name="Environ. Microbiol.">
        <title>Genome sequence of Desulfobacterium autotrophicum HRM2, a marine sulfate reducer oxidizing organic carbon completely to carbon dioxide.</title>
        <authorList>
            <person name="Strittmatter A.W."/>
            <person name="Liesegang H."/>
            <person name="Rabus R."/>
            <person name="Decker I."/>
            <person name="Amann J."/>
            <person name="Andres S."/>
            <person name="Henne A."/>
            <person name="Fricke W.F."/>
            <person name="Martinez-Arias R."/>
            <person name="Bartels D."/>
            <person name="Goesmann A."/>
            <person name="Krause L."/>
            <person name="Puehler A."/>
            <person name="Klenk H.P."/>
            <person name="Richter M."/>
            <person name="Schuler M."/>
            <person name="Gloeckner F.O."/>
            <person name="Meyerdierks A."/>
            <person name="Gottschalk G."/>
            <person name="Amann R."/>
        </authorList>
    </citation>
    <scope>NUCLEOTIDE SEQUENCE [LARGE SCALE GENOMIC DNA]</scope>
    <source>
        <strain evidence="4">ATCC 43914 / DSM 3382 / HRM2</strain>
    </source>
</reference>
<dbReference type="InterPro" id="IPR001670">
    <property type="entry name" value="ADH_Fe/GldA"/>
</dbReference>